<accession>A0ABU6ALK6</accession>
<protein>
    <submittedName>
        <fullName evidence="1">Uncharacterized protein</fullName>
    </submittedName>
</protein>
<sequence>MTQHPDAATWHATPQDEAWWTPSTPEMMTAILLTYEGAGIIEIPCHQTQQAIRERVGDPLTERVRYTLDALIWVGDNSQRTSEFNPGATSLITELPNHITTGDYAASDHARAHTQALLDTPGFVPTIHGHAVITGVTDDGEPGPLAEAFTHWFDTTATVVQSSLDVEVLPLAALLLDAHAASSPAPSSKPQTPRTPP</sequence>
<gene>
    <name evidence="1" type="ORF">R4I43_34100</name>
</gene>
<reference evidence="1 2" key="1">
    <citation type="submission" date="2023-10" db="EMBL/GenBank/DDBJ databases">
        <title>Saccharopolyspora sp. nov., isolated from mangrove soil.</title>
        <authorList>
            <person name="Lu Y."/>
            <person name="Liu W."/>
        </authorList>
    </citation>
    <scope>NUCLEOTIDE SEQUENCE [LARGE SCALE GENOMIC DNA]</scope>
    <source>
        <strain evidence="1 2">S2-29</strain>
    </source>
</reference>
<keyword evidence="2" id="KW-1185">Reference proteome</keyword>
<evidence type="ECO:0000313" key="1">
    <source>
        <dbReference type="EMBL" id="MEB3372443.1"/>
    </source>
</evidence>
<organism evidence="1 2">
    <name type="scientific">Saccharopolyspora mangrovi</name>
    <dbReference type="NCBI Taxonomy" id="3082379"/>
    <lineage>
        <taxon>Bacteria</taxon>
        <taxon>Bacillati</taxon>
        <taxon>Actinomycetota</taxon>
        <taxon>Actinomycetes</taxon>
        <taxon>Pseudonocardiales</taxon>
        <taxon>Pseudonocardiaceae</taxon>
        <taxon>Saccharopolyspora</taxon>
    </lineage>
</organism>
<evidence type="ECO:0000313" key="2">
    <source>
        <dbReference type="Proteomes" id="UP001327093"/>
    </source>
</evidence>
<dbReference type="EMBL" id="JAWLNX010000048">
    <property type="protein sequence ID" value="MEB3372443.1"/>
    <property type="molecule type" value="Genomic_DNA"/>
</dbReference>
<comment type="caution">
    <text evidence="1">The sequence shown here is derived from an EMBL/GenBank/DDBJ whole genome shotgun (WGS) entry which is preliminary data.</text>
</comment>
<proteinExistence type="predicted"/>
<name>A0ABU6ALK6_9PSEU</name>
<dbReference type="RefSeq" id="WP_324269861.1">
    <property type="nucleotide sequence ID" value="NZ_JAWLNX010000048.1"/>
</dbReference>
<dbReference type="Proteomes" id="UP001327093">
    <property type="component" value="Unassembled WGS sequence"/>
</dbReference>